<evidence type="ECO:0000259" key="1">
    <source>
        <dbReference type="Pfam" id="PF18765"/>
    </source>
</evidence>
<reference evidence="2 3" key="1">
    <citation type="submission" date="2017-03" db="EMBL/GenBank/DDBJ databases">
        <title>Complete genome sequence of Candidatus 'Thiodictyon syntrophicum' sp. nov. strain Cad16T, a photolithoautotroph purple sulfur bacterium isolated from an alpine meromictic lake.</title>
        <authorList>
            <person name="Luedin S.M."/>
            <person name="Pothier J.F."/>
            <person name="Danza F."/>
            <person name="Storelli N."/>
            <person name="Wittwer M."/>
            <person name="Tonolla M."/>
        </authorList>
    </citation>
    <scope>NUCLEOTIDE SEQUENCE [LARGE SCALE GENOMIC DNA]</scope>
    <source>
        <strain evidence="2 3">Cad16T</strain>
    </source>
</reference>
<organism evidence="2 3">
    <name type="scientific">Candidatus Thiodictyon syntrophicum</name>
    <dbReference type="NCBI Taxonomy" id="1166950"/>
    <lineage>
        <taxon>Bacteria</taxon>
        <taxon>Pseudomonadati</taxon>
        <taxon>Pseudomonadota</taxon>
        <taxon>Gammaproteobacteria</taxon>
        <taxon>Chromatiales</taxon>
        <taxon>Chromatiaceae</taxon>
        <taxon>Thiodictyon</taxon>
    </lineage>
</organism>
<dbReference type="PANTHER" id="PTHR43852:SF3">
    <property type="entry name" value="NUCLEOTIDYLTRANSFERASE"/>
    <property type="match status" value="1"/>
</dbReference>
<dbReference type="EMBL" id="CP020370">
    <property type="protein sequence ID" value="AUB84381.1"/>
    <property type="molecule type" value="Genomic_DNA"/>
</dbReference>
<dbReference type="OrthoDB" id="9793109at2"/>
<accession>A0A2K8UGZ3</accession>
<dbReference type="AlphaFoldDB" id="A0A2K8UGZ3"/>
<sequence>MRKLDETDFARLTAHLSAAPDLVAGYCFGSQVDPGRRSPRDVDIAVLPSETLSLRRLLELRAIVTDTLLIDAVDLVDLHQAGPVLKRQVIKSGRLLFARDQTLVNRFELRALRDYQDGAYRRRVQLQYFADGHGLS</sequence>
<dbReference type="PANTHER" id="PTHR43852">
    <property type="entry name" value="NUCLEOTIDYLTRANSFERASE"/>
    <property type="match status" value="1"/>
</dbReference>
<dbReference type="SUPFAM" id="SSF81301">
    <property type="entry name" value="Nucleotidyltransferase"/>
    <property type="match status" value="1"/>
</dbReference>
<dbReference type="KEGG" id="tsy:THSYN_27895"/>
<evidence type="ECO:0000313" key="2">
    <source>
        <dbReference type="EMBL" id="AUB84381.1"/>
    </source>
</evidence>
<dbReference type="NCBIfam" id="NF047752">
    <property type="entry name" value="MntA_antitoxin"/>
    <property type="match status" value="1"/>
</dbReference>
<dbReference type="InterPro" id="IPR052930">
    <property type="entry name" value="TA_antitoxin_MntA"/>
</dbReference>
<name>A0A2K8UGZ3_9GAMM</name>
<dbReference type="InterPro" id="IPR043519">
    <property type="entry name" value="NT_sf"/>
</dbReference>
<dbReference type="Gene3D" id="3.30.460.10">
    <property type="entry name" value="Beta Polymerase, domain 2"/>
    <property type="match status" value="1"/>
</dbReference>
<dbReference type="Proteomes" id="UP000232638">
    <property type="component" value="Chromosome"/>
</dbReference>
<feature type="domain" description="Polymerase beta nucleotidyltransferase" evidence="1">
    <location>
        <begin position="16"/>
        <end position="101"/>
    </location>
</feature>
<gene>
    <name evidence="2" type="ORF">THSYN_27895</name>
</gene>
<evidence type="ECO:0000313" key="3">
    <source>
        <dbReference type="Proteomes" id="UP000232638"/>
    </source>
</evidence>
<dbReference type="InterPro" id="IPR041633">
    <property type="entry name" value="Polbeta"/>
</dbReference>
<proteinExistence type="predicted"/>
<dbReference type="Pfam" id="PF18765">
    <property type="entry name" value="Polbeta"/>
    <property type="match status" value="1"/>
</dbReference>
<dbReference type="RefSeq" id="WP_100922037.1">
    <property type="nucleotide sequence ID" value="NZ_CP020370.1"/>
</dbReference>
<protein>
    <recommendedName>
        <fullName evidence="1">Polymerase beta nucleotidyltransferase domain-containing protein</fullName>
    </recommendedName>
</protein>
<keyword evidence="3" id="KW-1185">Reference proteome</keyword>